<dbReference type="InterPro" id="IPR009695">
    <property type="entry name" value="Diacylglyc_glucosyltr_N"/>
</dbReference>
<comment type="similarity">
    <text evidence="2">Belongs to the glycosyltransferase 28 family.</text>
</comment>
<keyword evidence="8" id="KW-1185">Reference proteome</keyword>
<dbReference type="OrthoDB" id="9815663at2"/>
<feature type="domain" description="Glycosyl transferase family 28 C-terminal" evidence="5">
    <location>
        <begin position="227"/>
        <end position="342"/>
    </location>
</feature>
<dbReference type="PANTHER" id="PTHR43025">
    <property type="entry name" value="MONOGALACTOSYLDIACYLGLYCEROL SYNTHASE"/>
    <property type="match status" value="1"/>
</dbReference>
<evidence type="ECO:0000256" key="3">
    <source>
        <dbReference type="ARBA" id="ARBA00022676"/>
    </source>
</evidence>
<comment type="subcellular location">
    <subcellularLocation>
        <location evidence="1">Membrane</location>
    </subcellularLocation>
</comment>
<evidence type="ECO:0000256" key="1">
    <source>
        <dbReference type="ARBA" id="ARBA00004370"/>
    </source>
</evidence>
<feature type="domain" description="Diacylglycerol glucosyltransferase N-terminal" evidence="6">
    <location>
        <begin position="18"/>
        <end position="179"/>
    </location>
</feature>
<dbReference type="RefSeq" id="WP_051587612.1">
    <property type="nucleotide sequence ID" value="NZ_KK082131.1"/>
</dbReference>
<evidence type="ECO:0000313" key="8">
    <source>
        <dbReference type="Proteomes" id="UP000053750"/>
    </source>
</evidence>
<proteinExistence type="inferred from homology"/>
<evidence type="ECO:0000259" key="6">
    <source>
        <dbReference type="Pfam" id="PF06925"/>
    </source>
</evidence>
<dbReference type="InterPro" id="IPR050519">
    <property type="entry name" value="Glycosyltransf_28_UgtP"/>
</dbReference>
<name>A0A9W5W7W6_9BACL</name>
<dbReference type="SUPFAM" id="SSF53756">
    <property type="entry name" value="UDP-Glycosyltransferase/glycogen phosphorylase"/>
    <property type="match status" value="1"/>
</dbReference>
<dbReference type="InterPro" id="IPR007235">
    <property type="entry name" value="Glyco_trans_28_C"/>
</dbReference>
<dbReference type="PANTHER" id="PTHR43025:SF3">
    <property type="entry name" value="MONOGALACTOSYLDIACYLGLYCEROL SYNTHASE 1, CHLOROPLASTIC"/>
    <property type="match status" value="1"/>
</dbReference>
<dbReference type="GO" id="GO:0016758">
    <property type="term" value="F:hexosyltransferase activity"/>
    <property type="evidence" value="ECO:0007669"/>
    <property type="project" value="InterPro"/>
</dbReference>
<gene>
    <name evidence="7" type="ORF">BG53_00435</name>
</gene>
<keyword evidence="4" id="KW-0808">Transferase</keyword>
<dbReference type="AlphaFoldDB" id="A0A9W5W7W6"/>
<dbReference type="EMBL" id="JFHU01000104">
    <property type="protein sequence ID" value="EXX89184.1"/>
    <property type="molecule type" value="Genomic_DNA"/>
</dbReference>
<accession>A0A9W5W7W6</accession>
<evidence type="ECO:0000313" key="7">
    <source>
        <dbReference type="EMBL" id="EXX89184.1"/>
    </source>
</evidence>
<dbReference type="Pfam" id="PF06925">
    <property type="entry name" value="MGDG_synth"/>
    <property type="match status" value="1"/>
</dbReference>
<dbReference type="Proteomes" id="UP000053750">
    <property type="component" value="Unassembled WGS sequence"/>
</dbReference>
<evidence type="ECO:0000256" key="2">
    <source>
        <dbReference type="ARBA" id="ARBA00006962"/>
    </source>
</evidence>
<evidence type="ECO:0000256" key="4">
    <source>
        <dbReference type="ARBA" id="ARBA00022679"/>
    </source>
</evidence>
<sequence length="380" mass="43225">MSSKPKILILYAKFGDGHYQVSKALQQQFLDTGIYDVQLVDLFEEAHPLLNSISRFIYLKSNMYFPGFYGWSYNLTTDMKPDQFFGKWLHSFGMRTIKELLQKEKPDAVIHTFPFLAMNQFRQNTGNRTPSFTVITDYVLHNRWIHSETDRYFVATEELQQALLHKGVAKERISVTGIPLRSVFEKPMDNACIYQKYGLNRRKSYVLILAGAYGVLSGIDKMMRELIELDANLAFILITGKNRRLYDKFNALFSGYDNIHVLGYVEGIQQLMSVSSCIVTKAGAITLAEAMALNVPVIVYRPLPGQERGNAEYWAKQGTVGIVEEVAALKQAIMVQMKNGEKRARATQSMGRTPASVQIVEEVSERIQTKNMHARKIASH</sequence>
<keyword evidence="3" id="KW-0328">Glycosyltransferase</keyword>
<dbReference type="GO" id="GO:0009247">
    <property type="term" value="P:glycolipid biosynthetic process"/>
    <property type="evidence" value="ECO:0007669"/>
    <property type="project" value="InterPro"/>
</dbReference>
<evidence type="ECO:0000259" key="5">
    <source>
        <dbReference type="Pfam" id="PF04101"/>
    </source>
</evidence>
<dbReference type="Pfam" id="PF04101">
    <property type="entry name" value="Glyco_tran_28_C"/>
    <property type="match status" value="1"/>
</dbReference>
<reference evidence="7 8" key="1">
    <citation type="submission" date="2014-02" db="EMBL/GenBank/DDBJ databases">
        <title>Genome sequence of Paenibacillus darwinianus reveals adaptive mechanisms for survival in Antarctic soils.</title>
        <authorList>
            <person name="Dsouza M."/>
            <person name="Taylor M.W."/>
            <person name="Turner S.J."/>
            <person name="Aislabie J."/>
        </authorList>
    </citation>
    <scope>NUCLEOTIDE SEQUENCE [LARGE SCALE GENOMIC DNA]</scope>
    <source>
        <strain evidence="7 8">CE1</strain>
    </source>
</reference>
<protein>
    <submittedName>
        <fullName evidence="7">Diacylglycerol glucosyltransferase</fullName>
    </submittedName>
</protein>
<comment type="caution">
    <text evidence="7">The sequence shown here is derived from an EMBL/GenBank/DDBJ whole genome shotgun (WGS) entry which is preliminary data.</text>
</comment>
<dbReference type="GO" id="GO:0016020">
    <property type="term" value="C:membrane"/>
    <property type="evidence" value="ECO:0007669"/>
    <property type="project" value="UniProtKB-SubCell"/>
</dbReference>
<organism evidence="7 8">
    <name type="scientific">Paenibacillus darwinianus</name>
    <dbReference type="NCBI Taxonomy" id="1380763"/>
    <lineage>
        <taxon>Bacteria</taxon>
        <taxon>Bacillati</taxon>
        <taxon>Bacillota</taxon>
        <taxon>Bacilli</taxon>
        <taxon>Bacillales</taxon>
        <taxon>Paenibacillaceae</taxon>
        <taxon>Paenibacillus</taxon>
    </lineage>
</organism>
<dbReference type="Gene3D" id="3.40.50.2000">
    <property type="entry name" value="Glycogen Phosphorylase B"/>
    <property type="match status" value="1"/>
</dbReference>